<dbReference type="RefSeq" id="XP_019039188.1">
    <property type="nucleotide sequence ID" value="XM_019182569.1"/>
</dbReference>
<dbReference type="InterPro" id="IPR014752">
    <property type="entry name" value="Arrestin-like_C"/>
</dbReference>
<organism evidence="3 4">
    <name type="scientific">Wickerhamomyces anomalus (strain ATCC 58044 / CBS 1984 / NCYC 433 / NRRL Y-366-8)</name>
    <name type="common">Yeast</name>
    <name type="synonym">Hansenula anomala</name>
    <dbReference type="NCBI Taxonomy" id="683960"/>
    <lineage>
        <taxon>Eukaryota</taxon>
        <taxon>Fungi</taxon>
        <taxon>Dikarya</taxon>
        <taxon>Ascomycota</taxon>
        <taxon>Saccharomycotina</taxon>
        <taxon>Saccharomycetes</taxon>
        <taxon>Phaffomycetales</taxon>
        <taxon>Wickerhamomycetaceae</taxon>
        <taxon>Wickerhamomyces</taxon>
    </lineage>
</organism>
<dbReference type="GO" id="GO:0005829">
    <property type="term" value="C:cytosol"/>
    <property type="evidence" value="ECO:0007669"/>
    <property type="project" value="TreeGrafter"/>
</dbReference>
<feature type="compositionally biased region" description="Pro residues" evidence="1">
    <location>
        <begin position="461"/>
        <end position="478"/>
    </location>
</feature>
<dbReference type="InterPro" id="IPR011022">
    <property type="entry name" value="Arrestin_C-like"/>
</dbReference>
<dbReference type="Proteomes" id="UP000094112">
    <property type="component" value="Unassembled WGS sequence"/>
</dbReference>
<evidence type="ECO:0000256" key="1">
    <source>
        <dbReference type="SAM" id="MobiDB-lite"/>
    </source>
</evidence>
<dbReference type="EMBL" id="KV454210">
    <property type="protein sequence ID" value="ODQ59981.1"/>
    <property type="molecule type" value="Genomic_DNA"/>
</dbReference>
<dbReference type="InterPro" id="IPR011021">
    <property type="entry name" value="Arrestin-like_N"/>
</dbReference>
<dbReference type="Pfam" id="PF02752">
    <property type="entry name" value="Arrestin_C"/>
    <property type="match status" value="1"/>
</dbReference>
<reference evidence="3 4" key="1">
    <citation type="journal article" date="2016" name="Proc. Natl. Acad. Sci. U.S.A.">
        <title>Comparative genomics of biotechnologically important yeasts.</title>
        <authorList>
            <person name="Riley R."/>
            <person name="Haridas S."/>
            <person name="Wolfe K.H."/>
            <person name="Lopes M.R."/>
            <person name="Hittinger C.T."/>
            <person name="Goeker M."/>
            <person name="Salamov A.A."/>
            <person name="Wisecaver J.H."/>
            <person name="Long T.M."/>
            <person name="Calvey C.H."/>
            <person name="Aerts A.L."/>
            <person name="Barry K.W."/>
            <person name="Choi C."/>
            <person name="Clum A."/>
            <person name="Coughlan A.Y."/>
            <person name="Deshpande S."/>
            <person name="Douglass A.P."/>
            <person name="Hanson S.J."/>
            <person name="Klenk H.-P."/>
            <person name="LaButti K.M."/>
            <person name="Lapidus A."/>
            <person name="Lindquist E.A."/>
            <person name="Lipzen A.M."/>
            <person name="Meier-Kolthoff J.P."/>
            <person name="Ohm R.A."/>
            <person name="Otillar R.P."/>
            <person name="Pangilinan J.L."/>
            <person name="Peng Y."/>
            <person name="Rokas A."/>
            <person name="Rosa C.A."/>
            <person name="Scheuner C."/>
            <person name="Sibirny A.A."/>
            <person name="Slot J.C."/>
            <person name="Stielow J.B."/>
            <person name="Sun H."/>
            <person name="Kurtzman C.P."/>
            <person name="Blackwell M."/>
            <person name="Grigoriev I.V."/>
            <person name="Jeffries T.W."/>
        </authorList>
    </citation>
    <scope>NUCLEOTIDE SEQUENCE [LARGE SCALE GENOMIC DNA]</scope>
    <source>
        <strain evidence="4">ATCC 58044 / CBS 1984 / NCYC 433 / NRRL Y-366-8</strain>
    </source>
</reference>
<dbReference type="GO" id="GO:0030674">
    <property type="term" value="F:protein-macromolecule adaptor activity"/>
    <property type="evidence" value="ECO:0007669"/>
    <property type="project" value="TreeGrafter"/>
</dbReference>
<dbReference type="InterPro" id="IPR014756">
    <property type="entry name" value="Ig_E-set"/>
</dbReference>
<feature type="compositionally biased region" description="Polar residues" evidence="1">
    <location>
        <begin position="436"/>
        <end position="450"/>
    </location>
</feature>
<dbReference type="SMART" id="SM01017">
    <property type="entry name" value="Arrestin_C"/>
    <property type="match status" value="1"/>
</dbReference>
<evidence type="ECO:0000313" key="4">
    <source>
        <dbReference type="Proteomes" id="UP000094112"/>
    </source>
</evidence>
<gene>
    <name evidence="3" type="ORF">WICANDRAFT_42378</name>
</gene>
<dbReference type="GO" id="GO:0070086">
    <property type="term" value="P:ubiquitin-dependent endocytosis"/>
    <property type="evidence" value="ECO:0007669"/>
    <property type="project" value="TreeGrafter"/>
</dbReference>
<dbReference type="PANTHER" id="PTHR11188">
    <property type="entry name" value="ARRESTIN DOMAIN CONTAINING PROTEIN"/>
    <property type="match status" value="1"/>
</dbReference>
<feature type="domain" description="Arrestin C-terminal-like" evidence="2">
    <location>
        <begin position="227"/>
        <end position="394"/>
    </location>
</feature>
<dbReference type="Pfam" id="PF00339">
    <property type="entry name" value="Arrestin_N"/>
    <property type="match status" value="1"/>
</dbReference>
<protein>
    <recommendedName>
        <fullName evidence="2">Arrestin C-terminal-like domain-containing protein</fullName>
    </recommendedName>
</protein>
<accession>A0A1E3P3C2</accession>
<sequence length="478" mass="54256">MNNLFPVEKSLDITPETRPLTQTGSIQVYLQLAEPNLFVQGFEPHEYQERPPTILRGSLVLRVLKSSKIRNITLTFKGISKTEWPEGIPPKRQDYVEENDLLNHTWPFYNHANDHNQSGADIVKNSTTATNNSNDSNNINNTTTDPSQHFVFHPGDYIYNFEHAIPASTPESIDATFGSVSYSLNVMIERIGAFKSNIATTLPVRIIRAQSEESVEDSEPIAISRDWEDQLHYDIVIATKAIILNAYIPVAFKLVPLDKIKLHRIRIYLTENLEYYCRNKKVHRMEPVKKYLLLEHKAPPPPDLPPDADAKAKKMGNLLTSDGYDVTAKEFEFQVYVPQKLNNRQNLHPNTSYANIKAHHWIKICLRLSRLIDGKPKHYEISIDSPIHVLHPLCSHANTLLPAYASTLGNRSLPNFESTLSANVYKPENLDIELTSPQAQPVSPSFSPSTRPIHLIRRPSFEPPPFDADISPPPMRDL</sequence>
<evidence type="ECO:0000259" key="2">
    <source>
        <dbReference type="SMART" id="SM01017"/>
    </source>
</evidence>
<feature type="region of interest" description="Disordered" evidence="1">
    <location>
        <begin position="436"/>
        <end position="478"/>
    </location>
</feature>
<dbReference type="AlphaFoldDB" id="A0A1E3P3C2"/>
<dbReference type="STRING" id="683960.A0A1E3P3C2"/>
<dbReference type="InterPro" id="IPR050357">
    <property type="entry name" value="Arrestin_domain-protein"/>
</dbReference>
<proteinExistence type="predicted"/>
<dbReference type="PANTHER" id="PTHR11188:SF174">
    <property type="entry name" value="ARRESTIN-RELATED TRAFFICKING ADAPTER 10-RELATED"/>
    <property type="match status" value="1"/>
</dbReference>
<evidence type="ECO:0000313" key="3">
    <source>
        <dbReference type="EMBL" id="ODQ59981.1"/>
    </source>
</evidence>
<dbReference type="SUPFAM" id="SSF81296">
    <property type="entry name" value="E set domains"/>
    <property type="match status" value="1"/>
</dbReference>
<name>A0A1E3P3C2_WICAA</name>
<dbReference type="GO" id="GO:0031625">
    <property type="term" value="F:ubiquitin protein ligase binding"/>
    <property type="evidence" value="ECO:0007669"/>
    <property type="project" value="TreeGrafter"/>
</dbReference>
<feature type="non-terminal residue" evidence="3">
    <location>
        <position position="478"/>
    </location>
</feature>
<dbReference type="GeneID" id="30199815"/>
<dbReference type="Gene3D" id="2.60.40.640">
    <property type="match status" value="1"/>
</dbReference>
<dbReference type="OrthoDB" id="2238745at2759"/>
<keyword evidence="4" id="KW-1185">Reference proteome</keyword>